<name>A0A6A4HRT7_9AGAR</name>
<dbReference type="EMBL" id="ML769466">
    <property type="protein sequence ID" value="KAE9399687.1"/>
    <property type="molecule type" value="Genomic_DNA"/>
</dbReference>
<evidence type="ECO:0000313" key="3">
    <source>
        <dbReference type="Proteomes" id="UP000799118"/>
    </source>
</evidence>
<evidence type="ECO:0000256" key="1">
    <source>
        <dbReference type="SAM" id="SignalP"/>
    </source>
</evidence>
<keyword evidence="1" id="KW-0732">Signal</keyword>
<dbReference type="AlphaFoldDB" id="A0A6A4HRT7"/>
<gene>
    <name evidence="2" type="ORF">BT96DRAFT_683336</name>
</gene>
<feature type="chain" id="PRO_5025637955" evidence="1">
    <location>
        <begin position="28"/>
        <end position="129"/>
    </location>
</feature>
<protein>
    <submittedName>
        <fullName evidence="2">Uncharacterized protein</fullName>
    </submittedName>
</protein>
<dbReference type="Proteomes" id="UP000799118">
    <property type="component" value="Unassembled WGS sequence"/>
</dbReference>
<proteinExistence type="predicted"/>
<keyword evidence="3" id="KW-1185">Reference proteome</keyword>
<reference evidence="2" key="1">
    <citation type="journal article" date="2019" name="Environ. Microbiol.">
        <title>Fungal ecological strategies reflected in gene transcription - a case study of two litter decomposers.</title>
        <authorList>
            <person name="Barbi F."/>
            <person name="Kohler A."/>
            <person name="Barry K."/>
            <person name="Baskaran P."/>
            <person name="Daum C."/>
            <person name="Fauchery L."/>
            <person name="Ihrmark K."/>
            <person name="Kuo A."/>
            <person name="LaButti K."/>
            <person name="Lipzen A."/>
            <person name="Morin E."/>
            <person name="Grigoriev I.V."/>
            <person name="Henrissat B."/>
            <person name="Lindahl B."/>
            <person name="Martin F."/>
        </authorList>
    </citation>
    <scope>NUCLEOTIDE SEQUENCE</scope>
    <source>
        <strain evidence="2">JB14</strain>
    </source>
</reference>
<sequence>MYFDSHPHFTMTSLTILLLFILSAAHAVPLGDLNLSTREVLPPKVSVTFDDDAQQSCTEPQKSSAESIMENFLVAQLGVPLADIVFDSKFDGDCKVLFGNVHFYGDVQLEKDGKYQPPVPLQSDREPGH</sequence>
<organism evidence="2 3">
    <name type="scientific">Gymnopus androsaceus JB14</name>
    <dbReference type="NCBI Taxonomy" id="1447944"/>
    <lineage>
        <taxon>Eukaryota</taxon>
        <taxon>Fungi</taxon>
        <taxon>Dikarya</taxon>
        <taxon>Basidiomycota</taxon>
        <taxon>Agaricomycotina</taxon>
        <taxon>Agaricomycetes</taxon>
        <taxon>Agaricomycetidae</taxon>
        <taxon>Agaricales</taxon>
        <taxon>Marasmiineae</taxon>
        <taxon>Omphalotaceae</taxon>
        <taxon>Gymnopus</taxon>
    </lineage>
</organism>
<accession>A0A6A4HRT7</accession>
<evidence type="ECO:0000313" key="2">
    <source>
        <dbReference type="EMBL" id="KAE9399687.1"/>
    </source>
</evidence>
<feature type="signal peptide" evidence="1">
    <location>
        <begin position="1"/>
        <end position="27"/>
    </location>
</feature>